<comment type="similarity">
    <text evidence="1">Belongs to the WD repeat EIPR1 family.</text>
</comment>
<accession>A0AAV2TW94</accession>
<proteinExistence type="inferred from homology"/>
<dbReference type="GO" id="GO:0016567">
    <property type="term" value="P:protein ubiquitination"/>
    <property type="evidence" value="ECO:0007669"/>
    <property type="project" value="TreeGrafter"/>
</dbReference>
<evidence type="ECO:0000256" key="3">
    <source>
        <dbReference type="ARBA" id="ARBA00022737"/>
    </source>
</evidence>
<dbReference type="AlphaFoldDB" id="A0AAV2TW94"/>
<evidence type="ECO:0000313" key="6">
    <source>
        <dbReference type="EMBL" id="CAL5140466.1"/>
    </source>
</evidence>
<dbReference type="Gene3D" id="2.130.10.10">
    <property type="entry name" value="YVTN repeat-like/Quinoprotein amine dehydrogenase"/>
    <property type="match status" value="1"/>
</dbReference>
<reference evidence="6" key="1">
    <citation type="submission" date="2024-06" db="EMBL/GenBank/DDBJ databases">
        <authorList>
            <person name="Liu X."/>
            <person name="Lenzi L."/>
            <person name="Haldenby T S."/>
            <person name="Uol C."/>
        </authorList>
    </citation>
    <scope>NUCLEOTIDE SEQUENCE</scope>
</reference>
<dbReference type="PROSITE" id="PS00678">
    <property type="entry name" value="WD_REPEATS_1"/>
    <property type="match status" value="1"/>
</dbReference>
<dbReference type="PANTHER" id="PTHR14205">
    <property type="entry name" value="WD-REPEAT PROTEIN"/>
    <property type="match status" value="1"/>
</dbReference>
<dbReference type="EMBL" id="CAXLJL010000723">
    <property type="protein sequence ID" value="CAL5140466.1"/>
    <property type="molecule type" value="Genomic_DNA"/>
</dbReference>
<dbReference type="PANTHER" id="PTHR14205:SF15">
    <property type="entry name" value="EARP AND GARP COMPLEX-INTERACTING PROTEIN 1"/>
    <property type="match status" value="1"/>
</dbReference>
<name>A0AAV2TW94_CALDB</name>
<protein>
    <recommendedName>
        <fullName evidence="8">Protein TSSC1</fullName>
    </recommendedName>
</protein>
<feature type="repeat" description="WD" evidence="4">
    <location>
        <begin position="332"/>
        <end position="367"/>
    </location>
</feature>
<evidence type="ECO:0008006" key="8">
    <source>
        <dbReference type="Google" id="ProtNLM"/>
    </source>
</evidence>
<keyword evidence="3" id="KW-0677">Repeat</keyword>
<dbReference type="Pfam" id="PF00400">
    <property type="entry name" value="WD40"/>
    <property type="match status" value="3"/>
</dbReference>
<evidence type="ECO:0000313" key="7">
    <source>
        <dbReference type="Proteomes" id="UP001497525"/>
    </source>
</evidence>
<dbReference type="Proteomes" id="UP001497525">
    <property type="component" value="Unassembled WGS sequence"/>
</dbReference>
<keyword evidence="2 4" id="KW-0853">WD repeat</keyword>
<comment type="caution">
    <text evidence="6">The sequence shown here is derived from an EMBL/GenBank/DDBJ whole genome shotgun (WGS) entry which is preliminary data.</text>
</comment>
<organism evidence="6 7">
    <name type="scientific">Calicophoron daubneyi</name>
    <name type="common">Rumen fluke</name>
    <name type="synonym">Paramphistomum daubneyi</name>
    <dbReference type="NCBI Taxonomy" id="300641"/>
    <lineage>
        <taxon>Eukaryota</taxon>
        <taxon>Metazoa</taxon>
        <taxon>Spiralia</taxon>
        <taxon>Lophotrochozoa</taxon>
        <taxon>Platyhelminthes</taxon>
        <taxon>Trematoda</taxon>
        <taxon>Digenea</taxon>
        <taxon>Plagiorchiida</taxon>
        <taxon>Pronocephalata</taxon>
        <taxon>Paramphistomoidea</taxon>
        <taxon>Paramphistomidae</taxon>
        <taxon>Calicophoron</taxon>
    </lineage>
</organism>
<dbReference type="PROSITE" id="PS50082">
    <property type="entry name" value="WD_REPEATS_2"/>
    <property type="match status" value="1"/>
</dbReference>
<gene>
    <name evidence="6" type="ORF">CDAUBV1_LOCUS15781</name>
</gene>
<feature type="region of interest" description="Disordered" evidence="5">
    <location>
        <begin position="461"/>
        <end position="485"/>
    </location>
</feature>
<dbReference type="InterPro" id="IPR015943">
    <property type="entry name" value="WD40/YVTN_repeat-like_dom_sf"/>
</dbReference>
<dbReference type="InterPro" id="IPR001680">
    <property type="entry name" value="WD40_rpt"/>
</dbReference>
<evidence type="ECO:0000256" key="5">
    <source>
        <dbReference type="SAM" id="MobiDB-lite"/>
    </source>
</evidence>
<dbReference type="SMART" id="SM00320">
    <property type="entry name" value="WD40"/>
    <property type="match status" value="4"/>
</dbReference>
<sequence>MSMSLKTFQPSFGAAVQLNVRCLVGLYGSNRDDNLDDTFSALLDQDRGENDILQYALNADDADKVSFLVGSQSLKQNASQITLVTLTESDNIQATHLSKQIFAHPDGEVIGLTALAAQPDWFVSTFSTYSPDQPELRTGARVWKLPANGGSLSESPQTKDTLMVTENFNTYSPTPHSGALDYVTTLPLNNYSGIRKITAHPSTTSADLACVVGPPVNTGSGPTAHITTPTNLATSYLVILQAPSESGCGDYREAASAKLCLPSSDHIFTSYLKTNLGHLCKTLNSTNQVAVTSPPNAVRWSSYQQAGQIAVAFDSGILGWDVRSMQPSFWLEAAHWPCVRDLDFNPHRPNLVVTGGDDGCIRLWDLRYLKSKLRTADPASRMNLKSSNHNLFGTSDGATEPVYSIQSHSHWVWSVRYHPTRDQLLLSAGSDCRVCVYNLSNFSSDAVLDAELAVSGSVLEPSKTEAEQDNFSSAHSDGDDDESVKSNKIRDGLIARLEQHEESVYAAEWSPVDPWYFASVSYDGNLLINQVPEPVKLNILLQSKED</sequence>
<evidence type="ECO:0000256" key="2">
    <source>
        <dbReference type="ARBA" id="ARBA00022574"/>
    </source>
</evidence>
<dbReference type="PROSITE" id="PS50294">
    <property type="entry name" value="WD_REPEATS_REGION"/>
    <property type="match status" value="1"/>
</dbReference>
<evidence type="ECO:0000256" key="4">
    <source>
        <dbReference type="PROSITE-ProRule" id="PRU00221"/>
    </source>
</evidence>
<dbReference type="SUPFAM" id="SSF50978">
    <property type="entry name" value="WD40 repeat-like"/>
    <property type="match status" value="1"/>
</dbReference>
<dbReference type="InterPro" id="IPR040323">
    <property type="entry name" value="EIPR1"/>
</dbReference>
<dbReference type="InterPro" id="IPR036322">
    <property type="entry name" value="WD40_repeat_dom_sf"/>
</dbReference>
<dbReference type="InterPro" id="IPR019775">
    <property type="entry name" value="WD40_repeat_CS"/>
</dbReference>
<evidence type="ECO:0000256" key="1">
    <source>
        <dbReference type="ARBA" id="ARBA00005672"/>
    </source>
</evidence>